<protein>
    <submittedName>
        <fullName evidence="1">Uncharacterized protein</fullName>
    </submittedName>
</protein>
<reference evidence="1 2" key="2">
    <citation type="journal article" date="2022" name="Mol. Ecol. Resour.">
        <title>The genomes of chicory, endive, great burdock and yacon provide insights into Asteraceae paleo-polyploidization history and plant inulin production.</title>
        <authorList>
            <person name="Fan W."/>
            <person name="Wang S."/>
            <person name="Wang H."/>
            <person name="Wang A."/>
            <person name="Jiang F."/>
            <person name="Liu H."/>
            <person name="Zhao H."/>
            <person name="Xu D."/>
            <person name="Zhang Y."/>
        </authorList>
    </citation>
    <scope>NUCLEOTIDE SEQUENCE [LARGE SCALE GENOMIC DNA]</scope>
    <source>
        <strain evidence="2">cv. Punajuju</strain>
        <tissue evidence="1">Leaves</tissue>
    </source>
</reference>
<evidence type="ECO:0000313" key="2">
    <source>
        <dbReference type="Proteomes" id="UP001055811"/>
    </source>
</evidence>
<accession>A0ACB9AII5</accession>
<organism evidence="1 2">
    <name type="scientific">Cichorium intybus</name>
    <name type="common">Chicory</name>
    <dbReference type="NCBI Taxonomy" id="13427"/>
    <lineage>
        <taxon>Eukaryota</taxon>
        <taxon>Viridiplantae</taxon>
        <taxon>Streptophyta</taxon>
        <taxon>Embryophyta</taxon>
        <taxon>Tracheophyta</taxon>
        <taxon>Spermatophyta</taxon>
        <taxon>Magnoliopsida</taxon>
        <taxon>eudicotyledons</taxon>
        <taxon>Gunneridae</taxon>
        <taxon>Pentapetalae</taxon>
        <taxon>asterids</taxon>
        <taxon>campanulids</taxon>
        <taxon>Asterales</taxon>
        <taxon>Asteraceae</taxon>
        <taxon>Cichorioideae</taxon>
        <taxon>Cichorieae</taxon>
        <taxon>Cichoriinae</taxon>
        <taxon>Cichorium</taxon>
    </lineage>
</organism>
<dbReference type="Proteomes" id="UP001055811">
    <property type="component" value="Linkage Group LG07"/>
</dbReference>
<gene>
    <name evidence="1" type="ORF">L2E82_39790</name>
</gene>
<name>A0ACB9AII5_CICIN</name>
<keyword evidence="2" id="KW-1185">Reference proteome</keyword>
<evidence type="ECO:0000313" key="1">
    <source>
        <dbReference type="EMBL" id="KAI3710017.1"/>
    </source>
</evidence>
<comment type="caution">
    <text evidence="1">The sequence shown here is derived from an EMBL/GenBank/DDBJ whole genome shotgun (WGS) entry which is preliminary data.</text>
</comment>
<proteinExistence type="predicted"/>
<dbReference type="EMBL" id="CM042015">
    <property type="protein sequence ID" value="KAI3710017.1"/>
    <property type="molecule type" value="Genomic_DNA"/>
</dbReference>
<reference evidence="2" key="1">
    <citation type="journal article" date="2022" name="Mol. Ecol. Resour.">
        <title>The genomes of chicory, endive, great burdock and yacon provide insights into Asteraceae palaeo-polyploidization history and plant inulin production.</title>
        <authorList>
            <person name="Fan W."/>
            <person name="Wang S."/>
            <person name="Wang H."/>
            <person name="Wang A."/>
            <person name="Jiang F."/>
            <person name="Liu H."/>
            <person name="Zhao H."/>
            <person name="Xu D."/>
            <person name="Zhang Y."/>
        </authorList>
    </citation>
    <scope>NUCLEOTIDE SEQUENCE [LARGE SCALE GENOMIC DNA]</scope>
    <source>
        <strain evidence="2">cv. Punajuju</strain>
    </source>
</reference>
<sequence>MDLLKGATGPLVYPVGFLYVYSAIQYVTGGQVYPAQILFGFLYIVNLGIKLFVYVNTDVVPWWGLTLLCLSKMLHSNFVLRLFNDCFAMTLLHASLIPLLYQKWHLGLIIFSSAFFSAPVSLKMNVLLFAPSLFLLMLKVMDIKG</sequence>